<sequence length="150" mass="16522">MTTTASAEQAILHDLISKWISLGVEYISGTEGVEAIYIYAANEVPGATYVGIAFEKDGEIDYPARARGGGAQATNLSGQMIELLLEDLGEARRKFENIGVPSPTEYRVFYEIATRRLEVRLSRETIYRGSNKAPSVDGFTMWLGDRAPKL</sequence>
<comment type="caution">
    <text evidence="1">The sequence shown here is derived from an EMBL/GenBank/DDBJ whole genome shotgun (WGS) entry which is preliminary data.</text>
</comment>
<evidence type="ECO:0000313" key="2">
    <source>
        <dbReference type="Proteomes" id="UP001226691"/>
    </source>
</evidence>
<proteinExistence type="predicted"/>
<dbReference type="EMBL" id="JAUTBF010000001">
    <property type="protein sequence ID" value="MDQ1123114.1"/>
    <property type="molecule type" value="Genomic_DNA"/>
</dbReference>
<reference evidence="1 2" key="1">
    <citation type="submission" date="2023-07" db="EMBL/GenBank/DDBJ databases">
        <title>Functional and genomic diversity of the sorghum phyllosphere microbiome.</title>
        <authorList>
            <person name="Shade A."/>
        </authorList>
    </citation>
    <scope>NUCLEOTIDE SEQUENCE [LARGE SCALE GENOMIC DNA]</scope>
    <source>
        <strain evidence="1 2">SORGH_AS_1207</strain>
    </source>
</reference>
<keyword evidence="2" id="KW-1185">Reference proteome</keyword>
<protein>
    <recommendedName>
        <fullName evidence="3">DUF600 family protein</fullName>
    </recommendedName>
</protein>
<gene>
    <name evidence="1" type="ORF">QE412_001687</name>
</gene>
<organism evidence="1 2">
    <name type="scientific">Microbacterium trichothecenolyticum</name>
    <name type="common">Aureobacterium trichothecenolyticum</name>
    <dbReference type="NCBI Taxonomy" id="69370"/>
    <lineage>
        <taxon>Bacteria</taxon>
        <taxon>Bacillati</taxon>
        <taxon>Actinomycetota</taxon>
        <taxon>Actinomycetes</taxon>
        <taxon>Micrococcales</taxon>
        <taxon>Microbacteriaceae</taxon>
        <taxon>Microbacterium</taxon>
    </lineage>
</organism>
<dbReference type="RefSeq" id="WP_307482248.1">
    <property type="nucleotide sequence ID" value="NZ_JAUTBF010000001.1"/>
</dbReference>
<accession>A0ABU0TTX5</accession>
<evidence type="ECO:0008006" key="3">
    <source>
        <dbReference type="Google" id="ProtNLM"/>
    </source>
</evidence>
<evidence type="ECO:0000313" key="1">
    <source>
        <dbReference type="EMBL" id="MDQ1123114.1"/>
    </source>
</evidence>
<name>A0ABU0TTX5_MICTR</name>
<dbReference type="Proteomes" id="UP001226691">
    <property type="component" value="Unassembled WGS sequence"/>
</dbReference>